<dbReference type="Pfam" id="PF02154">
    <property type="entry name" value="FliM"/>
    <property type="match status" value="1"/>
</dbReference>
<sequence>MAYEQLLSQDEVDALLQGVTGETDAAAAPVPNPEGVQAYNLGTQERIVRGRMHTLEIINERFARQLRSSLFNFMRRSADISVGAVHVQKYSEFIRHLPVPANINLLHMKPLRGTALFVFDPNLVFLVVDNLFGGDGRFHMRVEGRDFTQTEQRIITRLLNLALDSYGSAWNPIYPLEFEYVRAEMHTKFANIATPNEVVVNTTFHIEFGPIGGALHICIPYSMIEPIRDLLSNPVQDEVEVDKRWVKQLSQQVQSADVQLKVDFMNIPSTIGQLLKLKIGDVLPIEMPEKIVAKVDGVPVMECGYGTSNGRYALRVEKMINHREGDLKGNEHE</sequence>
<evidence type="ECO:0000256" key="2">
    <source>
        <dbReference type="ARBA" id="ARBA00004417"/>
    </source>
</evidence>
<organism evidence="14">
    <name type="scientific">Collimonas fungivorans</name>
    <dbReference type="NCBI Taxonomy" id="158899"/>
    <lineage>
        <taxon>Bacteria</taxon>
        <taxon>Pseudomonadati</taxon>
        <taxon>Pseudomonadota</taxon>
        <taxon>Betaproteobacteria</taxon>
        <taxon>Burkholderiales</taxon>
        <taxon>Oxalobacteraceae</taxon>
        <taxon>Collimonas</taxon>
    </lineage>
</organism>
<evidence type="ECO:0000256" key="4">
    <source>
        <dbReference type="ARBA" id="ARBA00021898"/>
    </source>
</evidence>
<dbReference type="GO" id="GO:0009425">
    <property type="term" value="C:bacterial-type flagellum basal body"/>
    <property type="evidence" value="ECO:0007669"/>
    <property type="project" value="UniProtKB-SubCell"/>
</dbReference>
<dbReference type="CDD" id="cd17908">
    <property type="entry name" value="FliM"/>
    <property type="match status" value="1"/>
</dbReference>
<evidence type="ECO:0000256" key="12">
    <source>
        <dbReference type="NCBIfam" id="TIGR01397"/>
    </source>
</evidence>
<dbReference type="GO" id="GO:0050918">
    <property type="term" value="P:positive chemotaxis"/>
    <property type="evidence" value="ECO:0007669"/>
    <property type="project" value="TreeGrafter"/>
</dbReference>
<dbReference type="PANTHER" id="PTHR30034">
    <property type="entry name" value="FLAGELLAR MOTOR SWITCH PROTEIN FLIM"/>
    <property type="match status" value="1"/>
</dbReference>
<dbReference type="SUPFAM" id="SSF101801">
    <property type="entry name" value="Surface presentation of antigens (SPOA)"/>
    <property type="match status" value="1"/>
</dbReference>
<dbReference type="GO" id="GO:0003774">
    <property type="term" value="F:cytoskeletal motor activity"/>
    <property type="evidence" value="ECO:0007669"/>
    <property type="project" value="InterPro"/>
</dbReference>
<evidence type="ECO:0000313" key="15">
    <source>
        <dbReference type="Proteomes" id="UP000072421"/>
    </source>
</evidence>
<dbReference type="Gene3D" id="3.40.1550.10">
    <property type="entry name" value="CheC-like"/>
    <property type="match status" value="1"/>
</dbReference>
<keyword evidence="8" id="KW-0283">Flagellar rotation</keyword>
<dbReference type="PANTHER" id="PTHR30034:SF3">
    <property type="entry name" value="FLAGELLAR MOTOR SWITCH PROTEIN FLIM"/>
    <property type="match status" value="1"/>
</dbReference>
<evidence type="ECO:0000256" key="11">
    <source>
        <dbReference type="ARBA" id="ARBA00025044"/>
    </source>
</evidence>
<keyword evidence="14" id="KW-0966">Cell projection</keyword>
<dbReference type="GO" id="GO:0005886">
    <property type="term" value="C:plasma membrane"/>
    <property type="evidence" value="ECO:0007669"/>
    <property type="project" value="UniProtKB-SubCell"/>
</dbReference>
<dbReference type="InterPro" id="IPR036429">
    <property type="entry name" value="SpoA-like_sf"/>
</dbReference>
<keyword evidence="14" id="KW-0969">Cilium</keyword>
<evidence type="ECO:0000256" key="5">
    <source>
        <dbReference type="ARBA" id="ARBA00022475"/>
    </source>
</evidence>
<dbReference type="GO" id="GO:0071978">
    <property type="term" value="P:bacterial-type flagellum-dependent swarming motility"/>
    <property type="evidence" value="ECO:0007669"/>
    <property type="project" value="TreeGrafter"/>
</dbReference>
<comment type="function">
    <text evidence="11">FliM is one of three proteins (FliG, FliN, FliM) that forms the rotor-mounted switch complex (C ring), located at the base of the basal body. This complex interacts with the CheY and CheZ chemotaxis proteins, in addition to contacting components of the motor that determine the direction of flagellar rotation.</text>
</comment>
<evidence type="ECO:0000256" key="9">
    <source>
        <dbReference type="ARBA" id="ARBA00023136"/>
    </source>
</evidence>
<evidence type="ECO:0000256" key="3">
    <source>
        <dbReference type="ARBA" id="ARBA00011049"/>
    </source>
</evidence>
<keyword evidence="7" id="KW-0997">Cell inner membrane</keyword>
<dbReference type="SUPFAM" id="SSF103039">
    <property type="entry name" value="CheC-like"/>
    <property type="match status" value="1"/>
</dbReference>
<evidence type="ECO:0000256" key="7">
    <source>
        <dbReference type="ARBA" id="ARBA00022519"/>
    </source>
</evidence>
<reference evidence="14 15" key="1">
    <citation type="submission" date="2015-11" db="EMBL/GenBank/DDBJ databases">
        <title>Exploring the genomic traits of fungus-feeding bacterial genus Collimonas.</title>
        <authorList>
            <person name="Song C."/>
            <person name="Schmidt R."/>
            <person name="de Jager V."/>
            <person name="Krzyzanowska D."/>
            <person name="Jongedijk E."/>
            <person name="Cankar K."/>
            <person name="Beekwilder J."/>
            <person name="van Veen A."/>
            <person name="de Boer W."/>
            <person name="van Veen J.A."/>
            <person name="Garbeva P."/>
        </authorList>
    </citation>
    <scope>NUCLEOTIDE SEQUENCE [LARGE SCALE GENOMIC DNA]</scope>
    <source>
        <strain evidence="14 15">Ter6</strain>
    </source>
</reference>
<keyword evidence="14" id="KW-0282">Flagellum</keyword>
<dbReference type="EMBL" id="CP013232">
    <property type="protein sequence ID" value="AMO93946.1"/>
    <property type="molecule type" value="Genomic_DNA"/>
</dbReference>
<accession>A0A127P818</accession>
<dbReference type="AlphaFoldDB" id="A0A127P818"/>
<proteinExistence type="inferred from homology"/>
<keyword evidence="10" id="KW-0975">Bacterial flagellum</keyword>
<evidence type="ECO:0000259" key="13">
    <source>
        <dbReference type="Pfam" id="PF01052"/>
    </source>
</evidence>
<dbReference type="PATRIC" id="fig|158899.10.peg.1246"/>
<keyword evidence="6" id="KW-0145">Chemotaxis</keyword>
<evidence type="ECO:0000313" key="14">
    <source>
        <dbReference type="EMBL" id="AMO93946.1"/>
    </source>
</evidence>
<evidence type="ECO:0000256" key="8">
    <source>
        <dbReference type="ARBA" id="ARBA00022779"/>
    </source>
</evidence>
<comment type="subcellular location">
    <subcellularLocation>
        <location evidence="1">Bacterial flagellum basal body</location>
    </subcellularLocation>
    <subcellularLocation>
        <location evidence="2">Cell inner membrane</location>
        <topology evidence="2">Peripheral membrane protein</topology>
    </subcellularLocation>
</comment>
<dbReference type="RefSeq" id="WP_061539119.1">
    <property type="nucleotide sequence ID" value="NZ_CP013232.1"/>
</dbReference>
<dbReference type="PIRSF" id="PIRSF002888">
    <property type="entry name" value="FliM"/>
    <property type="match status" value="1"/>
</dbReference>
<name>A0A127P818_9BURK</name>
<dbReference type="Proteomes" id="UP000072421">
    <property type="component" value="Chromosome"/>
</dbReference>
<dbReference type="PRINTS" id="PR00955">
    <property type="entry name" value="FLGMOTORFLIM"/>
</dbReference>
<dbReference type="InterPro" id="IPR001689">
    <property type="entry name" value="Flag_FliM"/>
</dbReference>
<dbReference type="Pfam" id="PF01052">
    <property type="entry name" value="FliMN_C"/>
    <property type="match status" value="1"/>
</dbReference>
<keyword evidence="9" id="KW-0472">Membrane</keyword>
<evidence type="ECO:0000256" key="10">
    <source>
        <dbReference type="ARBA" id="ARBA00023143"/>
    </source>
</evidence>
<dbReference type="NCBIfam" id="TIGR01397">
    <property type="entry name" value="fliM_switch"/>
    <property type="match status" value="1"/>
</dbReference>
<gene>
    <name evidence="14" type="primary">fliM</name>
    <name evidence="14" type="ORF">CFter6_1234</name>
</gene>
<keyword evidence="5" id="KW-1003">Cell membrane</keyword>
<evidence type="ECO:0000256" key="6">
    <source>
        <dbReference type="ARBA" id="ARBA00022500"/>
    </source>
</evidence>
<protein>
    <recommendedName>
        <fullName evidence="4 12">Flagellar motor switch protein FliM</fullName>
    </recommendedName>
</protein>
<dbReference type="InterPro" id="IPR001543">
    <property type="entry name" value="FliN-like_C"/>
</dbReference>
<evidence type="ECO:0000256" key="1">
    <source>
        <dbReference type="ARBA" id="ARBA00004117"/>
    </source>
</evidence>
<dbReference type="InterPro" id="IPR028976">
    <property type="entry name" value="CheC-like_sf"/>
</dbReference>
<feature type="domain" description="Flagellar motor switch protein FliN-like C-terminal" evidence="13">
    <location>
        <begin position="251"/>
        <end position="320"/>
    </location>
</feature>
<dbReference type="OrthoDB" id="9806941at2"/>
<comment type="similarity">
    <text evidence="3">Belongs to the FliM family.</text>
</comment>